<keyword evidence="1" id="KW-0732">Signal</keyword>
<dbReference type="EMBL" id="LWBO01000013">
    <property type="protein sequence ID" value="OQP47694.1"/>
    <property type="molecule type" value="Genomic_DNA"/>
</dbReference>
<feature type="signal peptide" evidence="1">
    <location>
        <begin position="1"/>
        <end position="22"/>
    </location>
</feature>
<dbReference type="InterPro" id="IPR026341">
    <property type="entry name" value="T9SS_type_B"/>
</dbReference>
<evidence type="ECO:0000256" key="1">
    <source>
        <dbReference type="SAM" id="SignalP"/>
    </source>
</evidence>
<keyword evidence="3" id="KW-1185">Reference proteome</keyword>
<evidence type="ECO:0000313" key="2">
    <source>
        <dbReference type="EMBL" id="OQP47694.1"/>
    </source>
</evidence>
<protein>
    <recommendedName>
        <fullName evidence="4">Gliding motility-associated C-terminal domain-containing protein</fullName>
    </recommendedName>
</protein>
<feature type="chain" id="PRO_5045264810" description="Gliding motility-associated C-terminal domain-containing protein" evidence="1">
    <location>
        <begin position="23"/>
        <end position="641"/>
    </location>
</feature>
<dbReference type="Proteomes" id="UP000192277">
    <property type="component" value="Unassembled WGS sequence"/>
</dbReference>
<dbReference type="Pfam" id="PF13585">
    <property type="entry name" value="CHU_C"/>
    <property type="match status" value="1"/>
</dbReference>
<gene>
    <name evidence="2" type="ORF">A4D02_30700</name>
</gene>
<comment type="caution">
    <text evidence="2">The sequence shown here is derived from an EMBL/GenBank/DDBJ whole genome shotgun (WGS) entry which is preliminary data.</text>
</comment>
<name>A0ABX3NW46_9BACT</name>
<dbReference type="NCBIfam" id="TIGR04131">
    <property type="entry name" value="Bac_Flav_CTERM"/>
    <property type="match status" value="1"/>
</dbReference>
<reference evidence="2 3" key="1">
    <citation type="submission" date="2016-04" db="EMBL/GenBank/DDBJ databases">
        <authorList>
            <person name="Chen L."/>
            <person name="Zhuang W."/>
            <person name="Wang G."/>
        </authorList>
    </citation>
    <scope>NUCLEOTIDE SEQUENCE [LARGE SCALE GENOMIC DNA]</scope>
    <source>
        <strain evidence="3">GR20</strain>
    </source>
</reference>
<evidence type="ECO:0000313" key="3">
    <source>
        <dbReference type="Proteomes" id="UP000192277"/>
    </source>
</evidence>
<proteinExistence type="predicted"/>
<sequence>MKGIFTLLLSVLLFHQLVNGQAGTCPANIDFEAGSLQNWTCYIGTTSVQNNQNVITVSPSSPITGRHTLYAKGAATVVDPYGLFPVNPPDGSSYAVRLGNNINGSEAERITYEFTVPTNANDATFTYRYAVVFQDPGHNPDEQPRFIARILDVATNSYLPCASNEYIATASLPGFQVSTVDASVKFKPWSSVFINLGMYGGKRLRVEFTTADCTKGAHWGYAYVDVGDCNITALAHYECNPNIASFYGPGGFQDYKWYDDNFSTLLGTGDTLVLNPAPKINNVNVVVIPYNGFGCSDTLQASIYPILPLANAGPDTVVCPGHPVTLGSPAAPGFTYAWSPTIFLSDSLSAQTVSTPPRPASYVVTVTSVESGCIDKDTMNITVFQPIAITVSPDQTICEGQMVNLQAQGSAVQYYWSPGAGLSRSNIPNPVAAPKKTTTYQVVGFDGHQCFTDTGLIKVLVNPNPKVDVGPDVTKATGSTYTFSPVTQNGPIIAWQWTPADDLSCTDCNTPVATIKKNRTYLAKVTNEFGCVGTDSMNIKPFCESAQVFIPNAFTPDGDGLNDVLMVRGKGIALVRSFRIFSRWGELVFEKTNFQPNDPAFGWDGKIRGVTGPAEVYVYIADVVCDNDLVNTYKGNVTLLR</sequence>
<dbReference type="RefSeq" id="WP_014217400.1">
    <property type="nucleotide sequence ID" value="NZ_LWBO01000013.1"/>
</dbReference>
<organism evidence="2 3">
    <name type="scientific">Niastella koreensis</name>
    <dbReference type="NCBI Taxonomy" id="354356"/>
    <lineage>
        <taxon>Bacteria</taxon>
        <taxon>Pseudomonadati</taxon>
        <taxon>Bacteroidota</taxon>
        <taxon>Chitinophagia</taxon>
        <taxon>Chitinophagales</taxon>
        <taxon>Chitinophagaceae</taxon>
        <taxon>Niastella</taxon>
    </lineage>
</organism>
<evidence type="ECO:0008006" key="4">
    <source>
        <dbReference type="Google" id="ProtNLM"/>
    </source>
</evidence>
<accession>A0ABX3NW46</accession>